<feature type="compositionally biased region" description="Basic and acidic residues" evidence="2">
    <location>
        <begin position="333"/>
        <end position="346"/>
    </location>
</feature>
<accession>A0AAX6GJL9</accession>
<keyword evidence="4" id="KW-1185">Reference proteome</keyword>
<dbReference type="PANTHER" id="PTHR47347:SF2">
    <property type="entry name" value="GOLGIN CANDIDATE 5"/>
    <property type="match status" value="1"/>
</dbReference>
<organism evidence="3 4">
    <name type="scientific">Iris pallida</name>
    <name type="common">Sweet iris</name>
    <dbReference type="NCBI Taxonomy" id="29817"/>
    <lineage>
        <taxon>Eukaryota</taxon>
        <taxon>Viridiplantae</taxon>
        <taxon>Streptophyta</taxon>
        <taxon>Embryophyta</taxon>
        <taxon>Tracheophyta</taxon>
        <taxon>Spermatophyta</taxon>
        <taxon>Magnoliopsida</taxon>
        <taxon>Liliopsida</taxon>
        <taxon>Asparagales</taxon>
        <taxon>Iridaceae</taxon>
        <taxon>Iridoideae</taxon>
        <taxon>Irideae</taxon>
        <taxon>Iris</taxon>
    </lineage>
</organism>
<feature type="compositionally biased region" description="Basic and acidic residues" evidence="2">
    <location>
        <begin position="310"/>
        <end position="323"/>
    </location>
</feature>
<feature type="region of interest" description="Disordered" evidence="2">
    <location>
        <begin position="71"/>
        <end position="171"/>
    </location>
</feature>
<feature type="region of interest" description="Disordered" evidence="2">
    <location>
        <begin position="193"/>
        <end position="255"/>
    </location>
</feature>
<evidence type="ECO:0000313" key="3">
    <source>
        <dbReference type="EMBL" id="KAJ6828505.1"/>
    </source>
</evidence>
<dbReference type="EMBL" id="JANAVB010019200">
    <property type="protein sequence ID" value="KAJ6828505.1"/>
    <property type="molecule type" value="Genomic_DNA"/>
</dbReference>
<feature type="compositionally biased region" description="Polar residues" evidence="2">
    <location>
        <begin position="211"/>
        <end position="228"/>
    </location>
</feature>
<dbReference type="Pfam" id="PF12329">
    <property type="entry name" value="TMF_DNA_bd"/>
    <property type="match status" value="1"/>
</dbReference>
<protein>
    <submittedName>
        <fullName evidence="3">Golgin candidate 5 isoform X1</fullName>
    </submittedName>
</protein>
<keyword evidence="1" id="KW-0175">Coiled coil</keyword>
<feature type="compositionally biased region" description="Polar residues" evidence="2">
    <location>
        <begin position="102"/>
        <end position="112"/>
    </location>
</feature>
<gene>
    <name evidence="3" type="ORF">M6B38_362100</name>
</gene>
<feature type="coiled-coil region" evidence="1">
    <location>
        <begin position="362"/>
        <end position="446"/>
    </location>
</feature>
<feature type="region of interest" description="Disordered" evidence="2">
    <location>
        <begin position="269"/>
        <end position="355"/>
    </location>
</feature>
<evidence type="ECO:0000256" key="1">
    <source>
        <dbReference type="SAM" id="Coils"/>
    </source>
</evidence>
<proteinExistence type="predicted"/>
<name>A0AAX6GJL9_IRIPA</name>
<dbReference type="AlphaFoldDB" id="A0AAX6GJL9"/>
<feature type="compositionally biased region" description="Polar residues" evidence="2">
    <location>
        <begin position="237"/>
        <end position="252"/>
    </location>
</feature>
<comment type="caution">
    <text evidence="3">The sequence shown here is derived from an EMBL/GenBank/DDBJ whole genome shotgun (WGS) entry which is preliminary data.</text>
</comment>
<dbReference type="Proteomes" id="UP001140949">
    <property type="component" value="Unassembled WGS sequence"/>
</dbReference>
<reference evidence="3" key="2">
    <citation type="submission" date="2023-04" db="EMBL/GenBank/DDBJ databases">
        <authorList>
            <person name="Bruccoleri R.E."/>
            <person name="Oakeley E.J."/>
            <person name="Faust A.-M."/>
            <person name="Dessus-Babus S."/>
            <person name="Altorfer M."/>
            <person name="Burckhardt D."/>
            <person name="Oertli M."/>
            <person name="Naumann U."/>
            <person name="Petersen F."/>
            <person name="Wong J."/>
        </authorList>
    </citation>
    <scope>NUCLEOTIDE SEQUENCE</scope>
    <source>
        <strain evidence="3">GSM-AAB239-AS_SAM_17_03QT</strain>
        <tissue evidence="3">Leaf</tissue>
    </source>
</reference>
<feature type="compositionally biased region" description="Basic and acidic residues" evidence="2">
    <location>
        <begin position="292"/>
        <end position="301"/>
    </location>
</feature>
<evidence type="ECO:0000256" key="2">
    <source>
        <dbReference type="SAM" id="MobiDB-lite"/>
    </source>
</evidence>
<dbReference type="InterPro" id="IPR022092">
    <property type="entry name" value="TMF_DNA-bd"/>
</dbReference>
<sequence>MAWFGNVSLGNFPDLAGAVNKLSESVKNIEKNFDSALGLEEKSSSGEASGIWPSASDRKTLFDPVMSFMGHRGDDSTNEALGIEESPEDPSSPEVRSRMSTDDASISGTTVNIYVDEESEDTVIKEKDSGTVVEEKDGTVTEDKDGGEPIGPTVPEGLDKVTAEAEDETESSLLQANKDFSIISNVAVVDSALSSQEKDATVAENSDESQSDISKTSSSHGARQTENIPPSVPFELHQTSDSQVMHQQTEIASEQLPDEVSLVHPDVLNNGHAVPETESPGAIAIDSIQSENCREDSDKHSRNSSSSVEDQSRNFDTASREVSEISEFVETGYHGEESEADSKEKASTTINVSDSSDPMIEVEKVKKEMKLMEAALQGAARQAQAKADEISRLMNENEHLKSMEDLKRKSTDAEIDALRDEYHQRVAALERKVYALTRERDTLRREHNKKSDAAALLKEKDEIICQVMAEGEELSKKQAAQESTIRKLRAQAWNSRI</sequence>
<evidence type="ECO:0000313" key="4">
    <source>
        <dbReference type="Proteomes" id="UP001140949"/>
    </source>
</evidence>
<dbReference type="PANTHER" id="PTHR47347">
    <property type="entry name" value="GOLGIN CANDIDATE 5"/>
    <property type="match status" value="1"/>
</dbReference>
<feature type="compositionally biased region" description="Basic and acidic residues" evidence="2">
    <location>
        <begin position="122"/>
        <end position="147"/>
    </location>
</feature>
<reference evidence="3" key="1">
    <citation type="journal article" date="2023" name="GigaByte">
        <title>Genome assembly of the bearded iris, Iris pallida Lam.</title>
        <authorList>
            <person name="Bruccoleri R.E."/>
            <person name="Oakeley E.J."/>
            <person name="Faust A.M.E."/>
            <person name="Altorfer M."/>
            <person name="Dessus-Babus S."/>
            <person name="Burckhardt D."/>
            <person name="Oertli M."/>
            <person name="Naumann U."/>
            <person name="Petersen F."/>
            <person name="Wong J."/>
        </authorList>
    </citation>
    <scope>NUCLEOTIDE SEQUENCE</scope>
    <source>
        <strain evidence="3">GSM-AAB239-AS_SAM_17_03QT</strain>
    </source>
</reference>